<dbReference type="Proteomes" id="UP000241546">
    <property type="component" value="Unassembled WGS sequence"/>
</dbReference>
<reference evidence="3" key="1">
    <citation type="submission" date="2016-07" db="EMBL/GenBank/DDBJ databases">
        <title>Multiple horizontal gene transfer events from other fungi enriched the ability of initially mycotrophic Trichoderma (Ascomycota) to feed on dead plant biomass.</title>
        <authorList>
            <consortium name="DOE Joint Genome Institute"/>
            <person name="Atanasova L."/>
            <person name="Chenthamara K."/>
            <person name="Zhang J."/>
            <person name="Grujic M."/>
            <person name="Henrissat B."/>
            <person name="Kuo A."/>
            <person name="Aerts A."/>
            <person name="Salamov A."/>
            <person name="Lipzen A."/>
            <person name="Labutti K."/>
            <person name="Barry K."/>
            <person name="Miao Y."/>
            <person name="Rahimi M.J."/>
            <person name="Shen Q."/>
            <person name="Grigoriev I.V."/>
            <person name="Kubicek C.P."/>
            <person name="Druzhinina I.S."/>
        </authorList>
    </citation>
    <scope>NUCLEOTIDE SEQUENCE [LARGE SCALE GENOMIC DNA]</scope>
    <source>
        <strain evidence="3">TUCIM 6016</strain>
    </source>
</reference>
<evidence type="ECO:0000313" key="2">
    <source>
        <dbReference type="EMBL" id="PTB61404.1"/>
    </source>
</evidence>
<dbReference type="RefSeq" id="XP_024744724.1">
    <property type="nucleotide sequence ID" value="XM_024895980.1"/>
</dbReference>
<protein>
    <submittedName>
        <fullName evidence="2">Uncharacterized protein</fullName>
    </submittedName>
</protein>
<evidence type="ECO:0000313" key="3">
    <source>
        <dbReference type="Proteomes" id="UP000241546"/>
    </source>
</evidence>
<evidence type="ECO:0000256" key="1">
    <source>
        <dbReference type="SAM" id="MobiDB-lite"/>
    </source>
</evidence>
<sequence>MQSGNPEHAMGEDASIDRADKGSNICTINDDLGIHPSDQAHESQDERSEEALAKRDQSLDGVPTGEPVEVAIAPQLSKEERFEQGPLSQGPSANFFERPSEISYRPLRYRPAEITVEEELFGEEPFEEYVEPPRREYNDVPYLEEEEPYEEKPVEAESFYEKELEEEVALGKREVIIGVRFYDLRGFCNRVIDDAGDFTIEALGSCHAIDKGIITENARRAKFIAPTRPRQPSGQRPVQSRIYG</sequence>
<proteinExistence type="predicted"/>
<dbReference type="EMBL" id="KZ680585">
    <property type="protein sequence ID" value="PTB61404.1"/>
    <property type="molecule type" value="Genomic_DNA"/>
</dbReference>
<organism evidence="2 3">
    <name type="scientific">Trichoderma citrinoviride</name>
    <dbReference type="NCBI Taxonomy" id="58853"/>
    <lineage>
        <taxon>Eukaryota</taxon>
        <taxon>Fungi</taxon>
        <taxon>Dikarya</taxon>
        <taxon>Ascomycota</taxon>
        <taxon>Pezizomycotina</taxon>
        <taxon>Sordariomycetes</taxon>
        <taxon>Hypocreomycetidae</taxon>
        <taxon>Hypocreales</taxon>
        <taxon>Hypocreaceae</taxon>
        <taxon>Trichoderma</taxon>
    </lineage>
</organism>
<feature type="compositionally biased region" description="Basic and acidic residues" evidence="1">
    <location>
        <begin position="38"/>
        <end position="58"/>
    </location>
</feature>
<feature type="region of interest" description="Disordered" evidence="1">
    <location>
        <begin position="1"/>
        <end position="96"/>
    </location>
</feature>
<feature type="compositionally biased region" description="Basic and acidic residues" evidence="1">
    <location>
        <begin position="9"/>
        <end position="21"/>
    </location>
</feature>
<accession>A0A2T4AWF5</accession>
<feature type="non-terminal residue" evidence="2">
    <location>
        <position position="244"/>
    </location>
</feature>
<dbReference type="GeneID" id="36604098"/>
<gene>
    <name evidence="2" type="ORF">BBK36DRAFT_117558</name>
</gene>
<dbReference type="AlphaFoldDB" id="A0A2T4AWF5"/>
<name>A0A2T4AWF5_9HYPO</name>
<keyword evidence="3" id="KW-1185">Reference proteome</keyword>